<dbReference type="SUPFAM" id="SSF56672">
    <property type="entry name" value="DNA/RNA polymerases"/>
    <property type="match status" value="1"/>
</dbReference>
<dbReference type="InterPro" id="IPR050951">
    <property type="entry name" value="Retrovirus_Pol_polyprotein"/>
</dbReference>
<dbReference type="PROSITE" id="PS50878">
    <property type="entry name" value="RT_POL"/>
    <property type="match status" value="1"/>
</dbReference>
<dbReference type="FunFam" id="3.10.20.370:FF:000001">
    <property type="entry name" value="Retrovirus-related Pol polyprotein from transposon 17.6-like protein"/>
    <property type="match status" value="1"/>
</dbReference>
<evidence type="ECO:0000256" key="3">
    <source>
        <dbReference type="ARBA" id="ARBA00022722"/>
    </source>
</evidence>
<dbReference type="PANTHER" id="PTHR37984">
    <property type="entry name" value="PROTEIN CBG26694"/>
    <property type="match status" value="1"/>
</dbReference>
<dbReference type="InterPro" id="IPR043128">
    <property type="entry name" value="Rev_trsase/Diguanyl_cyclase"/>
</dbReference>
<protein>
    <recommendedName>
        <fullName evidence="8">Reverse transcriptase domain-containing protein</fullName>
    </recommendedName>
</protein>
<dbReference type="InterPro" id="IPR041373">
    <property type="entry name" value="RT_RNaseH"/>
</dbReference>
<dbReference type="FunFam" id="3.30.70.270:FF:000003">
    <property type="entry name" value="Transposon Ty3-G Gag-Pol polyprotein"/>
    <property type="match status" value="1"/>
</dbReference>
<keyword evidence="2" id="KW-0548">Nucleotidyltransferase</keyword>
<feature type="domain" description="Reverse transcriptase" evidence="8">
    <location>
        <begin position="1"/>
        <end position="82"/>
    </location>
</feature>
<name>A0A6H5IUJ0_9HYME</name>
<keyword evidence="10" id="KW-1185">Reference proteome</keyword>
<sequence length="341" mass="38919">MPMDLKGSPSTFQALMDKVLSGLQGIELFIYMDDIVVYATSLEEHKEKMNKLFGRLKTAGLRVRPDKCFFLRKEVGYLGHIISEEGVRPDPSKVTAVRDFPQPQSRKNIKQFLGLAGYYRRFIPNFAKIASPLHTLLKDDVKFVWDKAQEKAFQTSKDISCSHPILQFPDFSCEFIVTTDASNFALRAVLSQGKIGSDLPVAYASRALAKAELNCAAIEKELLAIVFAVQHFRPYLYGRKFTTVTNHQPLVWLHNLKSPTPRLTRWKEKLRDYDYEIVHKPGRVNANADALSRNPVPISSPNPISPRDDDYEHEIERRIFSIDCLPEVRERESHRGLARDG</sequence>
<keyword evidence="6" id="KW-0695">RNA-directed DNA polymerase</keyword>
<dbReference type="CDD" id="cd09274">
    <property type="entry name" value="RNase_HI_RT_Ty3"/>
    <property type="match status" value="1"/>
</dbReference>
<dbReference type="EMBL" id="CADCXV010001084">
    <property type="protein sequence ID" value="CAB0041037.1"/>
    <property type="molecule type" value="Genomic_DNA"/>
</dbReference>
<dbReference type="GO" id="GO:0004519">
    <property type="term" value="F:endonuclease activity"/>
    <property type="evidence" value="ECO:0007669"/>
    <property type="project" value="UniProtKB-KW"/>
</dbReference>
<dbReference type="Proteomes" id="UP000479190">
    <property type="component" value="Unassembled WGS sequence"/>
</dbReference>
<dbReference type="InterPro" id="IPR000477">
    <property type="entry name" value="RT_dom"/>
</dbReference>
<feature type="region of interest" description="Disordered" evidence="7">
    <location>
        <begin position="286"/>
        <end position="308"/>
    </location>
</feature>
<evidence type="ECO:0000313" key="9">
    <source>
        <dbReference type="EMBL" id="CAB0041037.1"/>
    </source>
</evidence>
<evidence type="ECO:0000259" key="8">
    <source>
        <dbReference type="PROSITE" id="PS50878"/>
    </source>
</evidence>
<proteinExistence type="predicted"/>
<dbReference type="FunFam" id="3.30.70.270:FF:000026">
    <property type="entry name" value="Transposon Ty3-G Gag-Pol polyprotein"/>
    <property type="match status" value="1"/>
</dbReference>
<gene>
    <name evidence="9" type="ORF">TBRA_LOCUS12723</name>
</gene>
<evidence type="ECO:0000256" key="5">
    <source>
        <dbReference type="ARBA" id="ARBA00022801"/>
    </source>
</evidence>
<keyword evidence="5" id="KW-0378">Hydrolase</keyword>
<dbReference type="Pfam" id="PF17917">
    <property type="entry name" value="RT_RNaseH"/>
    <property type="match status" value="1"/>
</dbReference>
<dbReference type="Pfam" id="PF00078">
    <property type="entry name" value="RVT_1"/>
    <property type="match status" value="1"/>
</dbReference>
<reference evidence="9 10" key="1">
    <citation type="submission" date="2020-02" db="EMBL/GenBank/DDBJ databases">
        <authorList>
            <person name="Ferguson B K."/>
        </authorList>
    </citation>
    <scope>NUCLEOTIDE SEQUENCE [LARGE SCALE GENOMIC DNA]</scope>
</reference>
<evidence type="ECO:0000256" key="7">
    <source>
        <dbReference type="SAM" id="MobiDB-lite"/>
    </source>
</evidence>
<evidence type="ECO:0000256" key="6">
    <source>
        <dbReference type="ARBA" id="ARBA00022918"/>
    </source>
</evidence>
<dbReference type="GO" id="GO:0003964">
    <property type="term" value="F:RNA-directed DNA polymerase activity"/>
    <property type="evidence" value="ECO:0007669"/>
    <property type="project" value="UniProtKB-KW"/>
</dbReference>
<keyword evidence="3" id="KW-0540">Nuclease</keyword>
<dbReference type="InterPro" id="IPR043502">
    <property type="entry name" value="DNA/RNA_pol_sf"/>
</dbReference>
<dbReference type="PANTHER" id="PTHR37984:SF5">
    <property type="entry name" value="PROTEIN NYNRIN-LIKE"/>
    <property type="match status" value="1"/>
</dbReference>
<evidence type="ECO:0000256" key="1">
    <source>
        <dbReference type="ARBA" id="ARBA00022679"/>
    </source>
</evidence>
<evidence type="ECO:0000256" key="4">
    <source>
        <dbReference type="ARBA" id="ARBA00022759"/>
    </source>
</evidence>
<keyword evidence="1" id="KW-0808">Transferase</keyword>
<dbReference type="Gene3D" id="3.30.70.270">
    <property type="match status" value="2"/>
</dbReference>
<evidence type="ECO:0000256" key="2">
    <source>
        <dbReference type="ARBA" id="ARBA00022695"/>
    </source>
</evidence>
<accession>A0A6H5IUJ0</accession>
<evidence type="ECO:0000313" key="10">
    <source>
        <dbReference type="Proteomes" id="UP000479190"/>
    </source>
</evidence>
<keyword evidence="4" id="KW-0255">Endonuclease</keyword>
<dbReference type="AlphaFoldDB" id="A0A6H5IUJ0"/>
<organism evidence="9 10">
    <name type="scientific">Trichogramma brassicae</name>
    <dbReference type="NCBI Taxonomy" id="86971"/>
    <lineage>
        <taxon>Eukaryota</taxon>
        <taxon>Metazoa</taxon>
        <taxon>Ecdysozoa</taxon>
        <taxon>Arthropoda</taxon>
        <taxon>Hexapoda</taxon>
        <taxon>Insecta</taxon>
        <taxon>Pterygota</taxon>
        <taxon>Neoptera</taxon>
        <taxon>Endopterygota</taxon>
        <taxon>Hymenoptera</taxon>
        <taxon>Apocrita</taxon>
        <taxon>Proctotrupomorpha</taxon>
        <taxon>Chalcidoidea</taxon>
        <taxon>Trichogrammatidae</taxon>
        <taxon>Trichogramma</taxon>
    </lineage>
</organism>
<dbReference type="GO" id="GO:0016787">
    <property type="term" value="F:hydrolase activity"/>
    <property type="evidence" value="ECO:0007669"/>
    <property type="project" value="UniProtKB-KW"/>
</dbReference>
<dbReference type="OrthoDB" id="430238at2759"/>
<dbReference type="CDD" id="cd01647">
    <property type="entry name" value="RT_LTR"/>
    <property type="match status" value="1"/>
</dbReference>